<dbReference type="KEGG" id="eus:EUTSA_v10023169mg"/>
<evidence type="ECO:0000256" key="1">
    <source>
        <dbReference type="SAM" id="SignalP"/>
    </source>
</evidence>
<proteinExistence type="predicted"/>
<gene>
    <name evidence="2" type="ORF">EUTSA_v10023169mg</name>
</gene>
<dbReference type="Proteomes" id="UP000030689">
    <property type="component" value="Unassembled WGS sequence"/>
</dbReference>
<protein>
    <submittedName>
        <fullName evidence="2">Uncharacterized protein</fullName>
    </submittedName>
</protein>
<feature type="chain" id="PRO_5027684240" evidence="1">
    <location>
        <begin position="21"/>
        <end position="88"/>
    </location>
</feature>
<keyword evidence="1" id="KW-0732">Signal</keyword>
<evidence type="ECO:0000313" key="2">
    <source>
        <dbReference type="EMBL" id="ESQ50747.1"/>
    </source>
</evidence>
<keyword evidence="3" id="KW-1185">Reference proteome</keyword>
<organism evidence="2 3">
    <name type="scientific">Eutrema salsugineum</name>
    <name type="common">Saltwater cress</name>
    <name type="synonym">Sisymbrium salsugineum</name>
    <dbReference type="NCBI Taxonomy" id="72664"/>
    <lineage>
        <taxon>Eukaryota</taxon>
        <taxon>Viridiplantae</taxon>
        <taxon>Streptophyta</taxon>
        <taxon>Embryophyta</taxon>
        <taxon>Tracheophyta</taxon>
        <taxon>Spermatophyta</taxon>
        <taxon>Magnoliopsida</taxon>
        <taxon>eudicotyledons</taxon>
        <taxon>Gunneridae</taxon>
        <taxon>Pentapetalae</taxon>
        <taxon>rosids</taxon>
        <taxon>malvids</taxon>
        <taxon>Brassicales</taxon>
        <taxon>Brassicaceae</taxon>
        <taxon>Eutremeae</taxon>
        <taxon>Eutrema</taxon>
    </lineage>
</organism>
<evidence type="ECO:0000313" key="3">
    <source>
        <dbReference type="Proteomes" id="UP000030689"/>
    </source>
</evidence>
<feature type="signal peptide" evidence="1">
    <location>
        <begin position="1"/>
        <end position="20"/>
    </location>
</feature>
<dbReference type="AlphaFoldDB" id="V4M6U1"/>
<sequence length="88" mass="10543">MNHLRVFLLIFFLVFGLYEAKHPNRIVVNNQFGSDKEYYFDNLEVYRNGIIIRSGQLRQWTARLDGIYFTRDYSKPVGHVLDWKSTKI</sequence>
<dbReference type="Gramene" id="ESQ50747">
    <property type="protein sequence ID" value="ESQ50747"/>
    <property type="gene ID" value="EUTSA_v10023169mg"/>
</dbReference>
<accession>V4M6U1</accession>
<reference evidence="2 3" key="1">
    <citation type="journal article" date="2013" name="Front. Plant Sci.">
        <title>The Reference Genome of the Halophytic Plant Eutrema salsugineum.</title>
        <authorList>
            <person name="Yang R."/>
            <person name="Jarvis D.E."/>
            <person name="Chen H."/>
            <person name="Beilstein M.A."/>
            <person name="Grimwood J."/>
            <person name="Jenkins J."/>
            <person name="Shu S."/>
            <person name="Prochnik S."/>
            <person name="Xin M."/>
            <person name="Ma C."/>
            <person name="Schmutz J."/>
            <person name="Wing R.A."/>
            <person name="Mitchell-Olds T."/>
            <person name="Schumaker K.S."/>
            <person name="Wang X."/>
        </authorList>
    </citation>
    <scope>NUCLEOTIDE SEQUENCE [LARGE SCALE GENOMIC DNA]</scope>
</reference>
<dbReference type="EMBL" id="KI517392">
    <property type="protein sequence ID" value="ESQ50747.1"/>
    <property type="molecule type" value="Genomic_DNA"/>
</dbReference>
<name>V4M6U1_EUTSA</name>